<sequence>MGPLGQHLAGSELPPNCQSEADQQAWLQFLERIRVQDLESALSDVQVTPSVLSHIVNTTWRFLNSADISVFQRVVADRRYLPLSRLFAHLFRSTATSIDVVTPNYDRIAEYAAEAAGLCAYTGFGFGLLGARVGDPPARVHIGRRQMRTVNIWKVHGSFGWFADAFGSVVSLPPMAEPPTGMTPSIVTPGIEKYRRTHDEPFRSAMHSADEAVRKAAGFLCVGFGFNDPHLQPLLTERCANPDIPLVLITKEISPTARQIFDSGRCARYLALEESPVGIRVFANEIPDGVEIPGAPLWRLDQFLDHTI</sequence>
<dbReference type="Proteomes" id="UP001222030">
    <property type="component" value="Unassembled WGS sequence"/>
</dbReference>
<accession>A0ABT5IPH6</accession>
<evidence type="ECO:0000313" key="1">
    <source>
        <dbReference type="EMBL" id="MDC7714422.1"/>
    </source>
</evidence>
<protein>
    <submittedName>
        <fullName evidence="1">SIR2 family protein</fullName>
    </submittedName>
</protein>
<dbReference type="EMBL" id="JAQQLE010000008">
    <property type="protein sequence ID" value="MDC7714422.1"/>
    <property type="molecule type" value="Genomic_DNA"/>
</dbReference>
<dbReference type="RefSeq" id="WP_272772268.1">
    <property type="nucleotide sequence ID" value="NZ_JAQQLE010000008.1"/>
</dbReference>
<dbReference type="InterPro" id="IPR029035">
    <property type="entry name" value="DHS-like_NAD/FAD-binding_dom"/>
</dbReference>
<comment type="caution">
    <text evidence="1">The sequence shown here is derived from an EMBL/GenBank/DDBJ whole genome shotgun (WGS) entry which is preliminary data.</text>
</comment>
<gene>
    <name evidence="1" type="ORF">PQU96_09810</name>
</gene>
<evidence type="ECO:0000313" key="2">
    <source>
        <dbReference type="Proteomes" id="UP001222030"/>
    </source>
</evidence>
<keyword evidence="2" id="KW-1185">Reference proteome</keyword>
<organism evidence="1 2">
    <name type="scientific">Vogesella margarita</name>
    <dbReference type="NCBI Taxonomy" id="2984199"/>
    <lineage>
        <taxon>Bacteria</taxon>
        <taxon>Pseudomonadati</taxon>
        <taxon>Pseudomonadota</taxon>
        <taxon>Betaproteobacteria</taxon>
        <taxon>Neisseriales</taxon>
        <taxon>Chromobacteriaceae</taxon>
        <taxon>Vogesella</taxon>
    </lineage>
</organism>
<reference evidence="1 2" key="1">
    <citation type="submission" date="2023-01" db="EMBL/GenBank/DDBJ databases">
        <title>Novel species of the genus Vogesella isolated from rivers.</title>
        <authorList>
            <person name="Lu H."/>
        </authorList>
    </citation>
    <scope>NUCLEOTIDE SEQUENCE [LARGE SCALE GENOMIC DNA]</scope>
    <source>
        <strain evidence="1 2">LYT5W</strain>
    </source>
</reference>
<proteinExistence type="predicted"/>
<name>A0ABT5IPH6_9NEIS</name>
<dbReference type="SUPFAM" id="SSF52467">
    <property type="entry name" value="DHS-like NAD/FAD-binding domain"/>
    <property type="match status" value="1"/>
</dbReference>
<dbReference type="Pfam" id="PF13289">
    <property type="entry name" value="SIR2_2"/>
    <property type="match status" value="1"/>
</dbReference>